<proteinExistence type="predicted"/>
<sequence length="133" mass="14734">MGNRAGGTLTSLVGTDEVANYVDNLLDTANLDEASSVLQASTLLSDHVYPVQVSYTRLVYYLAGYVARKKVMATKCRDSFEQLLKSLENTDKDLASFTAFCDVAGLLHPSPELFSFVEALEDTFTLWFSYNKL</sequence>
<evidence type="ECO:0000313" key="2">
    <source>
        <dbReference type="Proteomes" id="UP000821845"/>
    </source>
</evidence>
<reference evidence="1" key="1">
    <citation type="submission" date="2020-05" db="EMBL/GenBank/DDBJ databases">
        <title>Large-scale comparative analyses of tick genomes elucidate their genetic diversity and vector capacities.</title>
        <authorList>
            <person name="Jia N."/>
            <person name="Wang J."/>
            <person name="Shi W."/>
            <person name="Du L."/>
            <person name="Sun Y."/>
            <person name="Zhan W."/>
            <person name="Jiang J."/>
            <person name="Wang Q."/>
            <person name="Zhang B."/>
            <person name="Ji P."/>
            <person name="Sakyi L.B."/>
            <person name="Cui X."/>
            <person name="Yuan T."/>
            <person name="Jiang B."/>
            <person name="Yang W."/>
            <person name="Lam T.T.-Y."/>
            <person name="Chang Q."/>
            <person name="Ding S."/>
            <person name="Wang X."/>
            <person name="Zhu J."/>
            <person name="Ruan X."/>
            <person name="Zhao L."/>
            <person name="Wei J."/>
            <person name="Que T."/>
            <person name="Du C."/>
            <person name="Cheng J."/>
            <person name="Dai P."/>
            <person name="Han X."/>
            <person name="Huang E."/>
            <person name="Gao Y."/>
            <person name="Liu J."/>
            <person name="Shao H."/>
            <person name="Ye R."/>
            <person name="Li L."/>
            <person name="Wei W."/>
            <person name="Wang X."/>
            <person name="Wang C."/>
            <person name="Yang T."/>
            <person name="Huo Q."/>
            <person name="Li W."/>
            <person name="Guo W."/>
            <person name="Chen H."/>
            <person name="Zhou L."/>
            <person name="Ni X."/>
            <person name="Tian J."/>
            <person name="Zhou Y."/>
            <person name="Sheng Y."/>
            <person name="Liu T."/>
            <person name="Pan Y."/>
            <person name="Xia L."/>
            <person name="Li J."/>
            <person name="Zhao F."/>
            <person name="Cao W."/>
        </authorList>
    </citation>
    <scope>NUCLEOTIDE SEQUENCE</scope>
    <source>
        <strain evidence="1">Hyas-2018</strain>
    </source>
</reference>
<evidence type="ECO:0000313" key="1">
    <source>
        <dbReference type="EMBL" id="KAH6936451.1"/>
    </source>
</evidence>
<organism evidence="1 2">
    <name type="scientific">Hyalomma asiaticum</name>
    <name type="common">Tick</name>
    <dbReference type="NCBI Taxonomy" id="266040"/>
    <lineage>
        <taxon>Eukaryota</taxon>
        <taxon>Metazoa</taxon>
        <taxon>Ecdysozoa</taxon>
        <taxon>Arthropoda</taxon>
        <taxon>Chelicerata</taxon>
        <taxon>Arachnida</taxon>
        <taxon>Acari</taxon>
        <taxon>Parasitiformes</taxon>
        <taxon>Ixodida</taxon>
        <taxon>Ixodoidea</taxon>
        <taxon>Ixodidae</taxon>
        <taxon>Hyalomminae</taxon>
        <taxon>Hyalomma</taxon>
    </lineage>
</organism>
<comment type="caution">
    <text evidence="1">The sequence shown here is derived from an EMBL/GenBank/DDBJ whole genome shotgun (WGS) entry which is preliminary data.</text>
</comment>
<accession>A0ACB7SNA8</accession>
<name>A0ACB7SNA8_HYAAI</name>
<keyword evidence="2" id="KW-1185">Reference proteome</keyword>
<protein>
    <submittedName>
        <fullName evidence="1">Uncharacterized protein</fullName>
    </submittedName>
</protein>
<dbReference type="EMBL" id="CM023483">
    <property type="protein sequence ID" value="KAH6936451.1"/>
    <property type="molecule type" value="Genomic_DNA"/>
</dbReference>
<dbReference type="Proteomes" id="UP000821845">
    <property type="component" value="Chromosome 3"/>
</dbReference>
<gene>
    <name evidence="1" type="ORF">HPB50_017560</name>
</gene>